<keyword evidence="2" id="KW-0408">Iron</keyword>
<dbReference type="GO" id="GO:0046872">
    <property type="term" value="F:metal ion binding"/>
    <property type="evidence" value="ECO:0007669"/>
    <property type="project" value="UniProtKB-KW"/>
</dbReference>
<evidence type="ECO:0000256" key="1">
    <source>
        <dbReference type="ARBA" id="ARBA00022723"/>
    </source>
</evidence>
<evidence type="ECO:0000313" key="4">
    <source>
        <dbReference type="EMBL" id="GAH20186.1"/>
    </source>
</evidence>
<reference evidence="4" key="1">
    <citation type="journal article" date="2014" name="Front. Microbiol.">
        <title>High frequency of phylogenetically diverse reductive dehalogenase-homologous genes in deep subseafloor sedimentary metagenomes.</title>
        <authorList>
            <person name="Kawai M."/>
            <person name="Futagami T."/>
            <person name="Toyoda A."/>
            <person name="Takaki Y."/>
            <person name="Nishi S."/>
            <person name="Hori S."/>
            <person name="Arai W."/>
            <person name="Tsubouchi T."/>
            <person name="Morono Y."/>
            <person name="Uchiyama I."/>
            <person name="Ito T."/>
            <person name="Fujiyama A."/>
            <person name="Inagaki F."/>
            <person name="Takami H."/>
        </authorList>
    </citation>
    <scope>NUCLEOTIDE SEQUENCE</scope>
    <source>
        <strain evidence="4">Expedition CK06-06</strain>
    </source>
</reference>
<dbReference type="PANTHER" id="PTHR43432:SF3">
    <property type="entry name" value="SLR0285 PROTEIN"/>
    <property type="match status" value="1"/>
</dbReference>
<name>X1DH29_9ZZZZ</name>
<feature type="non-terminal residue" evidence="4">
    <location>
        <position position="1"/>
    </location>
</feature>
<dbReference type="Gene3D" id="3.80.30.30">
    <property type="match status" value="1"/>
</dbReference>
<evidence type="ECO:0008006" key="5">
    <source>
        <dbReference type="Google" id="ProtNLM"/>
    </source>
</evidence>
<accession>X1DH29</accession>
<dbReference type="AlphaFoldDB" id="X1DH29"/>
<dbReference type="GO" id="GO:0051536">
    <property type="term" value="F:iron-sulfur cluster binding"/>
    <property type="evidence" value="ECO:0007669"/>
    <property type="project" value="UniProtKB-KW"/>
</dbReference>
<keyword evidence="1" id="KW-0479">Metal-binding</keyword>
<proteinExistence type="predicted"/>
<dbReference type="InterPro" id="IPR040086">
    <property type="entry name" value="MJ0683-like"/>
</dbReference>
<protein>
    <recommendedName>
        <fullName evidence="5">Radical SAM core domain-containing protein</fullName>
    </recommendedName>
</protein>
<evidence type="ECO:0000256" key="2">
    <source>
        <dbReference type="ARBA" id="ARBA00023004"/>
    </source>
</evidence>
<organism evidence="4">
    <name type="scientific">marine sediment metagenome</name>
    <dbReference type="NCBI Taxonomy" id="412755"/>
    <lineage>
        <taxon>unclassified sequences</taxon>
        <taxon>metagenomes</taxon>
        <taxon>ecological metagenomes</taxon>
    </lineage>
</organism>
<evidence type="ECO:0000256" key="3">
    <source>
        <dbReference type="ARBA" id="ARBA00023014"/>
    </source>
</evidence>
<sequence length="125" mass="14928">IRKIFEPKSSTTENRFKTLSELSNQNIKTFLFFGPVIPYFSDNEDVINEIFKEAVKAKVGNILIDSLNPYPKVWGKVKRLIEKKFPEILDYYKFFYHDRNSYKQELALKVKKIARNYKISYQLCF</sequence>
<keyword evidence="3" id="KW-0411">Iron-sulfur</keyword>
<dbReference type="PANTHER" id="PTHR43432">
    <property type="entry name" value="SLR0285 PROTEIN"/>
    <property type="match status" value="1"/>
</dbReference>
<dbReference type="EMBL" id="BARU01003063">
    <property type="protein sequence ID" value="GAH20186.1"/>
    <property type="molecule type" value="Genomic_DNA"/>
</dbReference>
<comment type="caution">
    <text evidence="4">The sequence shown here is derived from an EMBL/GenBank/DDBJ whole genome shotgun (WGS) entry which is preliminary data.</text>
</comment>
<gene>
    <name evidence="4" type="ORF">S03H2_06837</name>
</gene>